<protein>
    <submittedName>
        <fullName evidence="1">Uncharacterized protein</fullName>
    </submittedName>
</protein>
<reference evidence="1" key="1">
    <citation type="journal article" date="2025" name="Int. J. Syst. Evol. Microbiol.">
        <title>Inconstantimicrobium mannanitabidum sp. nov., a novel member of the family Clostridiaceae isolated from anoxic soil under the treatment of reductive soil disinfestation.</title>
        <authorList>
            <person name="Ueki A."/>
            <person name="Tonouchi A."/>
            <person name="Honma S."/>
            <person name="Kaku N."/>
            <person name="Ueki K."/>
        </authorList>
    </citation>
    <scope>NUCLEOTIDE SEQUENCE</scope>
    <source>
        <strain evidence="1">TW13</strain>
    </source>
</reference>
<sequence length="452" mass="52609">MNFWSILEIDPTDDISAIKKAYAKKLKLHNPEDDPIGYQKLREAYDSALKNVKFIKSINEDSSENITNSEQIQVKTYHDFSFSSSSIEEISSFNQISFQHSKVDLSEFNLNDAKNLYEKNNKFMLAVESLYNNFFARIDIDNWKALLNNDAMWNIENRENITKLMFDFLAIHHYLPQEIWILLDSNFNWNDSENFKYGHNNEEFLKYVKKQITQKTPLRYSFFNTKCLVDFESFLENREKAYDCILENSLSATDLYIKKVKQIYENDPDLLLIEGKLNLKNENFDNAILVLSELLLIEPDNSDALLCRATAYFEKNQLDAAINDYENAYNKTPADSDIPLILTKSYLKLGELEKAKDYVLKAIDLNSLSSEAKALRSQINARIKIKLNNELKNDPYNAQIKSKLYSIEREILQKNNVGSFKPIETPLMKRPYVKLGILIFICILILLAAKYL</sequence>
<proteinExistence type="predicted"/>
<evidence type="ECO:0000313" key="2">
    <source>
        <dbReference type="Proteomes" id="UP001058074"/>
    </source>
</evidence>
<evidence type="ECO:0000313" key="1">
    <source>
        <dbReference type="EMBL" id="GKX67615.1"/>
    </source>
</evidence>
<accession>A0ACB5REQ4</accession>
<dbReference type="EMBL" id="BROD01000001">
    <property type="protein sequence ID" value="GKX67615.1"/>
    <property type="molecule type" value="Genomic_DNA"/>
</dbReference>
<comment type="caution">
    <text evidence="1">The sequence shown here is derived from an EMBL/GenBank/DDBJ whole genome shotgun (WGS) entry which is preliminary data.</text>
</comment>
<keyword evidence="2" id="KW-1185">Reference proteome</keyword>
<name>A0ACB5REQ4_9CLOT</name>
<dbReference type="Proteomes" id="UP001058074">
    <property type="component" value="Unassembled WGS sequence"/>
</dbReference>
<gene>
    <name evidence="1" type="ORF">rsdtw13_28730</name>
</gene>
<organism evidence="1 2">
    <name type="scientific">Inconstantimicrobium mannanitabidum</name>
    <dbReference type="NCBI Taxonomy" id="1604901"/>
    <lineage>
        <taxon>Bacteria</taxon>
        <taxon>Bacillati</taxon>
        <taxon>Bacillota</taxon>
        <taxon>Clostridia</taxon>
        <taxon>Eubacteriales</taxon>
        <taxon>Clostridiaceae</taxon>
        <taxon>Inconstantimicrobium</taxon>
    </lineage>
</organism>